<dbReference type="InterPro" id="IPR053167">
    <property type="entry name" value="Spore_coat_component"/>
</dbReference>
<evidence type="ECO:0000313" key="4">
    <source>
        <dbReference type="Proteomes" id="UP000887320"/>
    </source>
</evidence>
<sequence>MITLKKIIPTGLLFSGLILIAAQSQADCNVNSSGNVSIGKVPSITLAENGVQSSQFSAGLSCSGFSLAALNTTYLKYRVDQMPINYINSVTGERLTVNYLDTNSNPINVGQERDMSSFTIINFFTGPNGALPFYAKINSGQAVSPGIYRAETPFKVKWYYSVPAIAVAGIGFYFSSPGFNRGFLGLGFDWGSGSDSSLNLSIEVLPDCRIATNDVNFGTAAFADAFTPVKTSMGIRCSVKTPYKVSLNDGLYPQNGNQRAMKSETGNNYMSYEIYKNSTTERWGRNNEQWLSDVATTNPGIYDAKTQQGYAFTTKILDTNSLSLPAGKYSDTVTVQVEF</sequence>
<comment type="caution">
    <text evidence="3">The sequence shown here is derived from an EMBL/GenBank/DDBJ whole genome shotgun (WGS) entry which is preliminary data.</text>
</comment>
<dbReference type="SMART" id="SM00972">
    <property type="entry name" value="SCPU"/>
    <property type="match status" value="1"/>
</dbReference>
<name>A0A8X8KG45_ACIGI</name>
<gene>
    <name evidence="3" type="ORF">KW868_14805</name>
</gene>
<dbReference type="Proteomes" id="UP000887320">
    <property type="component" value="Unassembled WGS sequence"/>
</dbReference>
<feature type="domain" description="Spore coat protein U/FanG" evidence="2">
    <location>
        <begin position="196"/>
        <end position="335"/>
    </location>
</feature>
<dbReference type="EMBL" id="JAHWXT010000005">
    <property type="protein sequence ID" value="MCF0265715.1"/>
    <property type="molecule type" value="Genomic_DNA"/>
</dbReference>
<reference evidence="3" key="1">
    <citation type="submission" date="2021-07" db="EMBL/GenBank/DDBJ databases">
        <authorList>
            <person name="Fernandez M."/>
            <person name="Pereira P."/>
            <person name="Torres Tejerizo G.A."/>
            <person name="Gonzalez P."/>
            <person name="Agostini E."/>
        </authorList>
    </citation>
    <scope>NUCLEOTIDE SEQUENCE</scope>
    <source>
        <strain evidence="3">SFC 500-1A</strain>
    </source>
</reference>
<evidence type="ECO:0000313" key="3">
    <source>
        <dbReference type="EMBL" id="MCF0265715.1"/>
    </source>
</evidence>
<dbReference type="PANTHER" id="PTHR37089:SF1">
    <property type="entry name" value="MEMBRANE PROTEIN"/>
    <property type="match status" value="1"/>
</dbReference>
<feature type="signal peptide" evidence="1">
    <location>
        <begin position="1"/>
        <end position="26"/>
    </location>
</feature>
<evidence type="ECO:0000256" key="1">
    <source>
        <dbReference type="SAM" id="SignalP"/>
    </source>
</evidence>
<dbReference type="AlphaFoldDB" id="A0A8X8KG45"/>
<dbReference type="PANTHER" id="PTHR37089">
    <property type="entry name" value="PROTEIN U-RELATED"/>
    <property type="match status" value="1"/>
</dbReference>
<dbReference type="RefSeq" id="WP_056517971.1">
    <property type="nucleotide sequence ID" value="NZ_JAHWXT010000005.1"/>
</dbReference>
<organism evidence="3 4">
    <name type="scientific">Acinetobacter guillouiae</name>
    <name type="common">Acinetobacter genomosp. 11</name>
    <dbReference type="NCBI Taxonomy" id="106649"/>
    <lineage>
        <taxon>Bacteria</taxon>
        <taxon>Pseudomonadati</taxon>
        <taxon>Pseudomonadota</taxon>
        <taxon>Gammaproteobacteria</taxon>
        <taxon>Moraxellales</taxon>
        <taxon>Moraxellaceae</taxon>
        <taxon>Acinetobacter</taxon>
    </lineage>
</organism>
<accession>A0A8X8KG45</accession>
<keyword evidence="1" id="KW-0732">Signal</keyword>
<feature type="domain" description="Spore coat protein U/FanG" evidence="2">
    <location>
        <begin position="18"/>
        <end position="149"/>
    </location>
</feature>
<dbReference type="Pfam" id="PF05229">
    <property type="entry name" value="SCPU"/>
    <property type="match status" value="2"/>
</dbReference>
<proteinExistence type="predicted"/>
<protein>
    <submittedName>
        <fullName evidence="3">Spore coat U domain-containing protein</fullName>
    </submittedName>
</protein>
<feature type="chain" id="PRO_5036469462" evidence="1">
    <location>
        <begin position="27"/>
        <end position="339"/>
    </location>
</feature>
<evidence type="ECO:0000259" key="2">
    <source>
        <dbReference type="Pfam" id="PF05229"/>
    </source>
</evidence>
<dbReference type="InterPro" id="IPR007893">
    <property type="entry name" value="Spore_coat_U/FanG"/>
</dbReference>